<evidence type="ECO:0000313" key="3">
    <source>
        <dbReference type="Proteomes" id="UP000754750"/>
    </source>
</evidence>
<organism evidence="2 3">
    <name type="scientific">Faecalispora sporosphaeroides</name>
    <dbReference type="NCBI Taxonomy" id="1549"/>
    <lineage>
        <taxon>Bacteria</taxon>
        <taxon>Bacillati</taxon>
        <taxon>Bacillota</taxon>
        <taxon>Clostridia</taxon>
        <taxon>Eubacteriales</taxon>
        <taxon>Oscillospiraceae</taxon>
        <taxon>Faecalispora</taxon>
    </lineage>
</organism>
<accession>A0A928Q440</accession>
<evidence type="ECO:0000256" key="1">
    <source>
        <dbReference type="SAM" id="MobiDB-lite"/>
    </source>
</evidence>
<dbReference type="EMBL" id="SVNY01000001">
    <property type="protein sequence ID" value="MBE6832500.1"/>
    <property type="molecule type" value="Genomic_DNA"/>
</dbReference>
<proteinExistence type="predicted"/>
<feature type="compositionally biased region" description="Polar residues" evidence="1">
    <location>
        <begin position="68"/>
        <end position="81"/>
    </location>
</feature>
<name>A0A928Q440_9FIRM</name>
<protein>
    <submittedName>
        <fullName evidence="2">Uncharacterized protein</fullName>
    </submittedName>
</protein>
<gene>
    <name evidence="2" type="ORF">E7512_02780</name>
</gene>
<sequence length="186" mass="19915">MNQPNTGYSAVYSQTGACPSCGMPAWPPAAQSTTQTASAQSQMAAQIPPQTMPSMTSAVPSTPYQQVSFQQPAGASPSTALAQIPPVPGSTGFVPNTPPEAFSGAITDLNQPMPMTVESLQYLNGFLRTQIGRRVRVEFLLGTNTMTDRSGTLLGVGANYILINESDTDDLLACDFYNIKFIRFYY</sequence>
<feature type="region of interest" description="Disordered" evidence="1">
    <location>
        <begin position="68"/>
        <end position="96"/>
    </location>
</feature>
<reference evidence="2" key="1">
    <citation type="submission" date="2019-04" db="EMBL/GenBank/DDBJ databases">
        <title>Evolution of Biomass-Degrading Anaerobic Consortia Revealed by Metagenomics.</title>
        <authorList>
            <person name="Peng X."/>
        </authorList>
    </citation>
    <scope>NUCLEOTIDE SEQUENCE</scope>
    <source>
        <strain evidence="2">SIG551</strain>
    </source>
</reference>
<dbReference type="RefSeq" id="WP_027104008.1">
    <property type="nucleotide sequence ID" value="NZ_SVNY01000001.1"/>
</dbReference>
<dbReference type="AlphaFoldDB" id="A0A928Q440"/>
<comment type="caution">
    <text evidence="2">The sequence shown here is derived from an EMBL/GenBank/DDBJ whole genome shotgun (WGS) entry which is preliminary data.</text>
</comment>
<dbReference type="Proteomes" id="UP000754750">
    <property type="component" value="Unassembled WGS sequence"/>
</dbReference>
<evidence type="ECO:0000313" key="2">
    <source>
        <dbReference type="EMBL" id="MBE6832500.1"/>
    </source>
</evidence>